<evidence type="ECO:0000313" key="2">
    <source>
        <dbReference type="Proteomes" id="UP000814033"/>
    </source>
</evidence>
<organism evidence="1 2">
    <name type="scientific">Auriscalpium vulgare</name>
    <dbReference type="NCBI Taxonomy" id="40419"/>
    <lineage>
        <taxon>Eukaryota</taxon>
        <taxon>Fungi</taxon>
        <taxon>Dikarya</taxon>
        <taxon>Basidiomycota</taxon>
        <taxon>Agaricomycotina</taxon>
        <taxon>Agaricomycetes</taxon>
        <taxon>Russulales</taxon>
        <taxon>Auriscalpiaceae</taxon>
        <taxon>Auriscalpium</taxon>
    </lineage>
</organism>
<keyword evidence="2" id="KW-1185">Reference proteome</keyword>
<reference evidence="1" key="1">
    <citation type="submission" date="2021-02" db="EMBL/GenBank/DDBJ databases">
        <authorList>
            <consortium name="DOE Joint Genome Institute"/>
            <person name="Ahrendt S."/>
            <person name="Looney B.P."/>
            <person name="Miyauchi S."/>
            <person name="Morin E."/>
            <person name="Drula E."/>
            <person name="Courty P.E."/>
            <person name="Chicoki N."/>
            <person name="Fauchery L."/>
            <person name="Kohler A."/>
            <person name="Kuo A."/>
            <person name="Labutti K."/>
            <person name="Pangilinan J."/>
            <person name="Lipzen A."/>
            <person name="Riley R."/>
            <person name="Andreopoulos W."/>
            <person name="He G."/>
            <person name="Johnson J."/>
            <person name="Barry K.W."/>
            <person name="Grigoriev I.V."/>
            <person name="Nagy L."/>
            <person name="Hibbett D."/>
            <person name="Henrissat B."/>
            <person name="Matheny P.B."/>
            <person name="Labbe J."/>
            <person name="Martin F."/>
        </authorList>
    </citation>
    <scope>NUCLEOTIDE SEQUENCE</scope>
    <source>
        <strain evidence="1">FP105234-sp</strain>
    </source>
</reference>
<sequence>MADLNPEAHNAEEMESPGGHTTVSLSEPILLFPMPMHDGENLVDTDDAQLDMGEVASIMAKLHDRMQQIQLGGEELREAMALLQVRADATVNDFRRLGLSSEFRRVQNMVNTLQQWDSIVRSWVSPTSLPMQPLAASIATVTSSQNELSRITVLTRQLHDRHEANHIRKRTILWLLLLGVAIMVSFRPDAHVLRIHHAKPARVMLVEPLRAKVEQAYLEFRRLWETASTAASAFWEGVDGPGDEYLRLDGNNVLDGNNAKVMLDRVMPDFNGEGEMQVAQVDIGGMQGSAVDSEGA</sequence>
<accession>A0ACB8R1X9</accession>
<protein>
    <submittedName>
        <fullName evidence="1">Uncharacterized protein</fullName>
    </submittedName>
</protein>
<reference evidence="1" key="2">
    <citation type="journal article" date="2022" name="New Phytol.">
        <title>Evolutionary transition to the ectomycorrhizal habit in the genomes of a hyperdiverse lineage of mushroom-forming fungi.</title>
        <authorList>
            <person name="Looney B."/>
            <person name="Miyauchi S."/>
            <person name="Morin E."/>
            <person name="Drula E."/>
            <person name="Courty P.E."/>
            <person name="Kohler A."/>
            <person name="Kuo A."/>
            <person name="LaButti K."/>
            <person name="Pangilinan J."/>
            <person name="Lipzen A."/>
            <person name="Riley R."/>
            <person name="Andreopoulos W."/>
            <person name="He G."/>
            <person name="Johnson J."/>
            <person name="Nolan M."/>
            <person name="Tritt A."/>
            <person name="Barry K.W."/>
            <person name="Grigoriev I.V."/>
            <person name="Nagy L.G."/>
            <person name="Hibbett D."/>
            <person name="Henrissat B."/>
            <person name="Matheny P.B."/>
            <person name="Labbe J."/>
            <person name="Martin F.M."/>
        </authorList>
    </citation>
    <scope>NUCLEOTIDE SEQUENCE</scope>
    <source>
        <strain evidence="1">FP105234-sp</strain>
    </source>
</reference>
<dbReference type="EMBL" id="MU276587">
    <property type="protein sequence ID" value="KAI0038124.1"/>
    <property type="molecule type" value="Genomic_DNA"/>
</dbReference>
<evidence type="ECO:0000313" key="1">
    <source>
        <dbReference type="EMBL" id="KAI0038124.1"/>
    </source>
</evidence>
<comment type="caution">
    <text evidence="1">The sequence shown here is derived from an EMBL/GenBank/DDBJ whole genome shotgun (WGS) entry which is preliminary data.</text>
</comment>
<dbReference type="Proteomes" id="UP000814033">
    <property type="component" value="Unassembled WGS sequence"/>
</dbReference>
<gene>
    <name evidence="1" type="ORF">FA95DRAFT_1613618</name>
</gene>
<proteinExistence type="predicted"/>
<name>A0ACB8R1X9_9AGAM</name>